<dbReference type="InterPro" id="IPR008991">
    <property type="entry name" value="Translation_prot_SH3-like_sf"/>
</dbReference>
<feature type="region of interest" description="Disordered" evidence="4">
    <location>
        <begin position="172"/>
        <end position="191"/>
    </location>
</feature>
<protein>
    <submittedName>
        <fullName evidence="6">60S ribosomal protein L6</fullName>
    </submittedName>
</protein>
<dbReference type="SUPFAM" id="SSF50104">
    <property type="entry name" value="Translation proteins SH3-like domain"/>
    <property type="match status" value="1"/>
</dbReference>
<feature type="compositionally biased region" description="Basic and acidic residues" evidence="4">
    <location>
        <begin position="59"/>
        <end position="68"/>
    </location>
</feature>
<feature type="compositionally biased region" description="Basic residues" evidence="4">
    <location>
        <begin position="70"/>
        <end position="80"/>
    </location>
</feature>
<dbReference type="GO" id="GO:0003735">
    <property type="term" value="F:structural constituent of ribosome"/>
    <property type="evidence" value="ECO:0007669"/>
    <property type="project" value="InterPro"/>
</dbReference>
<evidence type="ECO:0000313" key="6">
    <source>
        <dbReference type="EMBL" id="KAL0437910.1"/>
    </source>
</evidence>
<name>A0AAW2WCN9_9LAMI</name>
<dbReference type="GO" id="GO:0003723">
    <property type="term" value="F:RNA binding"/>
    <property type="evidence" value="ECO:0007669"/>
    <property type="project" value="TreeGrafter"/>
</dbReference>
<comment type="caution">
    <text evidence="6">The sequence shown here is derived from an EMBL/GenBank/DDBJ whole genome shotgun (WGS) entry which is preliminary data.</text>
</comment>
<dbReference type="Pfam" id="PF01159">
    <property type="entry name" value="Ribosomal_L6e"/>
    <property type="match status" value="1"/>
</dbReference>
<organism evidence="6">
    <name type="scientific">Sesamum latifolium</name>
    <dbReference type="NCBI Taxonomy" id="2727402"/>
    <lineage>
        <taxon>Eukaryota</taxon>
        <taxon>Viridiplantae</taxon>
        <taxon>Streptophyta</taxon>
        <taxon>Embryophyta</taxon>
        <taxon>Tracheophyta</taxon>
        <taxon>Spermatophyta</taxon>
        <taxon>Magnoliopsida</taxon>
        <taxon>eudicotyledons</taxon>
        <taxon>Gunneridae</taxon>
        <taxon>Pentapetalae</taxon>
        <taxon>asterids</taxon>
        <taxon>lamiids</taxon>
        <taxon>Lamiales</taxon>
        <taxon>Pedaliaceae</taxon>
        <taxon>Sesamum</taxon>
    </lineage>
</organism>
<dbReference type="GO" id="GO:0000027">
    <property type="term" value="P:ribosomal large subunit assembly"/>
    <property type="evidence" value="ECO:0007669"/>
    <property type="project" value="TreeGrafter"/>
</dbReference>
<dbReference type="InterPro" id="IPR000915">
    <property type="entry name" value="60S_ribosomal_eL6"/>
</dbReference>
<proteinExistence type="inferred from homology"/>
<evidence type="ECO:0000256" key="3">
    <source>
        <dbReference type="ARBA" id="ARBA00023274"/>
    </source>
</evidence>
<keyword evidence="3" id="KW-0687">Ribonucleoprotein</keyword>
<accession>A0AAW2WCN9</accession>
<dbReference type="EMBL" id="JACGWN010000008">
    <property type="protein sequence ID" value="KAL0437910.1"/>
    <property type="molecule type" value="Genomic_DNA"/>
</dbReference>
<dbReference type="PANTHER" id="PTHR10715:SF0">
    <property type="entry name" value="LARGE RIBOSOMAL SUBUNIT PROTEIN EL6"/>
    <property type="match status" value="1"/>
</dbReference>
<sequence>MAPKQRTRNPELIPGVRKVSRSKMYHKRGLWAIKAKNGGKFPHHEKAPAVAPVAEKPPKFYPADDIKKPLSNKRKPKPTKLRASITPGTVLIILSGRFKGKRVVFLKQLSSGLLLVTGPYKINGVPLRRVNQAYVIGTSTKVDISGVNVEKFDDKYFAKQVEKKKKKGENEFFEAEKQEKNTLPAEKKDDQKSVDAPLLKAVESVPDLKAYLGARFSLKAGMKPHELVLEKLHFESLDPILLFFICFASLKNPDARSCIENTVPLLVVNLTGSGSPLFKLPPVYCMSVGGC</sequence>
<reference evidence="6" key="2">
    <citation type="journal article" date="2024" name="Plant">
        <title>Genomic evolution and insights into agronomic trait innovations of Sesamum species.</title>
        <authorList>
            <person name="Miao H."/>
            <person name="Wang L."/>
            <person name="Qu L."/>
            <person name="Liu H."/>
            <person name="Sun Y."/>
            <person name="Le M."/>
            <person name="Wang Q."/>
            <person name="Wei S."/>
            <person name="Zheng Y."/>
            <person name="Lin W."/>
            <person name="Duan Y."/>
            <person name="Cao H."/>
            <person name="Xiong S."/>
            <person name="Wang X."/>
            <person name="Wei L."/>
            <person name="Li C."/>
            <person name="Ma Q."/>
            <person name="Ju M."/>
            <person name="Zhao R."/>
            <person name="Li G."/>
            <person name="Mu C."/>
            <person name="Tian Q."/>
            <person name="Mei H."/>
            <person name="Zhang T."/>
            <person name="Gao T."/>
            <person name="Zhang H."/>
        </authorList>
    </citation>
    <scope>NUCLEOTIDE SEQUENCE</scope>
    <source>
        <strain evidence="6">KEN1</strain>
    </source>
</reference>
<dbReference type="CDD" id="cd13156">
    <property type="entry name" value="KOW_RPL6"/>
    <property type="match status" value="1"/>
</dbReference>
<dbReference type="Gene3D" id="2.30.30.30">
    <property type="match status" value="1"/>
</dbReference>
<dbReference type="FunFam" id="2.30.30.30:FF:000014">
    <property type="entry name" value="60S ribosomal protein L6"/>
    <property type="match status" value="1"/>
</dbReference>
<feature type="domain" description="Large ribosomal subunit protein uL6 N-terminal" evidence="5">
    <location>
        <begin position="4"/>
        <end position="57"/>
    </location>
</feature>
<dbReference type="GO" id="GO:0022625">
    <property type="term" value="C:cytosolic large ribosomal subunit"/>
    <property type="evidence" value="ECO:0007669"/>
    <property type="project" value="TreeGrafter"/>
</dbReference>
<dbReference type="InterPro" id="IPR014722">
    <property type="entry name" value="Rib_uL2_dom2"/>
</dbReference>
<comment type="similarity">
    <text evidence="1">Belongs to the eukaryotic ribosomal protein eL6 family.</text>
</comment>
<evidence type="ECO:0000256" key="1">
    <source>
        <dbReference type="ARBA" id="ARBA00010592"/>
    </source>
</evidence>
<feature type="region of interest" description="Disordered" evidence="4">
    <location>
        <begin position="59"/>
        <end position="81"/>
    </location>
</feature>
<dbReference type="PANTHER" id="PTHR10715">
    <property type="entry name" value="60S RIBOSOMAL PROTEIN L6"/>
    <property type="match status" value="1"/>
</dbReference>
<dbReference type="AlphaFoldDB" id="A0AAW2WCN9"/>
<evidence type="ECO:0000259" key="5">
    <source>
        <dbReference type="Pfam" id="PF03868"/>
    </source>
</evidence>
<keyword evidence="2 6" id="KW-0689">Ribosomal protein</keyword>
<dbReference type="InterPro" id="IPR005568">
    <property type="entry name" value="Ribosomal_uL6_N"/>
</dbReference>
<dbReference type="GO" id="GO:0002181">
    <property type="term" value="P:cytoplasmic translation"/>
    <property type="evidence" value="ECO:0007669"/>
    <property type="project" value="TreeGrafter"/>
</dbReference>
<evidence type="ECO:0000256" key="4">
    <source>
        <dbReference type="SAM" id="MobiDB-lite"/>
    </source>
</evidence>
<evidence type="ECO:0000256" key="2">
    <source>
        <dbReference type="ARBA" id="ARBA00022980"/>
    </source>
</evidence>
<reference evidence="6" key="1">
    <citation type="submission" date="2020-06" db="EMBL/GenBank/DDBJ databases">
        <authorList>
            <person name="Li T."/>
            <person name="Hu X."/>
            <person name="Zhang T."/>
            <person name="Song X."/>
            <person name="Zhang H."/>
            <person name="Dai N."/>
            <person name="Sheng W."/>
            <person name="Hou X."/>
            <person name="Wei L."/>
        </authorList>
    </citation>
    <scope>NUCLEOTIDE SEQUENCE</scope>
    <source>
        <strain evidence="6">KEN1</strain>
        <tissue evidence="6">Leaf</tissue>
    </source>
</reference>
<dbReference type="Pfam" id="PF03868">
    <property type="entry name" value="Ribosomal_L6e_N"/>
    <property type="match status" value="1"/>
</dbReference>
<gene>
    <name evidence="6" type="ORF">Slati_2274000</name>
</gene>
<dbReference type="InterPro" id="IPR041997">
    <property type="entry name" value="Ribosomal_eL6_KOW"/>
</dbReference>